<protein>
    <submittedName>
        <fullName evidence="1">Uncharacterized protein</fullName>
    </submittedName>
</protein>
<dbReference type="EMBL" id="AUPC02000014">
    <property type="protein sequence ID" value="POG80947.1"/>
    <property type="molecule type" value="Genomic_DNA"/>
</dbReference>
<keyword evidence="2" id="KW-1185">Reference proteome</keyword>
<gene>
    <name evidence="1" type="ORF">GLOIN_2v190339</name>
</gene>
<proteinExistence type="predicted"/>
<evidence type="ECO:0000313" key="2">
    <source>
        <dbReference type="Proteomes" id="UP000018888"/>
    </source>
</evidence>
<reference evidence="1 2" key="1">
    <citation type="journal article" date="2013" name="Proc. Natl. Acad. Sci. U.S.A.">
        <title>Genome of an arbuscular mycorrhizal fungus provides insight into the oldest plant symbiosis.</title>
        <authorList>
            <person name="Tisserant E."/>
            <person name="Malbreil M."/>
            <person name="Kuo A."/>
            <person name="Kohler A."/>
            <person name="Symeonidi A."/>
            <person name="Balestrini R."/>
            <person name="Charron P."/>
            <person name="Duensing N."/>
            <person name="Frei Dit Frey N."/>
            <person name="Gianinazzi-Pearson V."/>
            <person name="Gilbert L.B."/>
            <person name="Handa Y."/>
            <person name="Herr J.R."/>
            <person name="Hijri M."/>
            <person name="Koul R."/>
            <person name="Kawaguchi M."/>
            <person name="Krajinski F."/>
            <person name="Lammers P.J."/>
            <person name="Masclaux F.G."/>
            <person name="Murat C."/>
            <person name="Morin E."/>
            <person name="Ndikumana S."/>
            <person name="Pagni M."/>
            <person name="Petitpierre D."/>
            <person name="Requena N."/>
            <person name="Rosikiewicz P."/>
            <person name="Riley R."/>
            <person name="Saito K."/>
            <person name="San Clemente H."/>
            <person name="Shapiro H."/>
            <person name="van Tuinen D."/>
            <person name="Becard G."/>
            <person name="Bonfante P."/>
            <person name="Paszkowski U."/>
            <person name="Shachar-Hill Y.Y."/>
            <person name="Tuskan G.A."/>
            <person name="Young P.W."/>
            <person name="Sanders I.R."/>
            <person name="Henrissat B."/>
            <person name="Rensing S.A."/>
            <person name="Grigoriev I.V."/>
            <person name="Corradi N."/>
            <person name="Roux C."/>
            <person name="Martin F."/>
        </authorList>
    </citation>
    <scope>NUCLEOTIDE SEQUENCE [LARGE SCALE GENOMIC DNA]</scope>
    <source>
        <strain evidence="1 2">DAOM 197198</strain>
    </source>
</reference>
<evidence type="ECO:0000313" key="1">
    <source>
        <dbReference type="EMBL" id="POG80947.1"/>
    </source>
</evidence>
<dbReference type="Proteomes" id="UP000018888">
    <property type="component" value="Unassembled WGS sequence"/>
</dbReference>
<sequence>MLWANKEREPEDDNWFMENISKRNFSLFSDFYPTYKSKFISNKRNFDLNEEENVHSHVNKKIKLEKEMVSIYIYNFYLDYSS</sequence>
<accession>A0A2P4QTH6</accession>
<dbReference type="AlphaFoldDB" id="A0A2P4QTH6"/>
<dbReference type="VEuPathDB" id="FungiDB:RhiirFUN_004106"/>
<comment type="caution">
    <text evidence="1">The sequence shown here is derived from an EMBL/GenBank/DDBJ whole genome shotgun (WGS) entry which is preliminary data.</text>
</comment>
<reference evidence="1 2" key="2">
    <citation type="journal article" date="2018" name="New Phytol.">
        <title>High intraspecific genome diversity in the model arbuscular mycorrhizal symbiont Rhizophagus irregularis.</title>
        <authorList>
            <person name="Chen E.C.H."/>
            <person name="Morin E."/>
            <person name="Beaudet D."/>
            <person name="Noel J."/>
            <person name="Yildirir G."/>
            <person name="Ndikumana S."/>
            <person name="Charron P."/>
            <person name="St-Onge C."/>
            <person name="Giorgi J."/>
            <person name="Kruger M."/>
            <person name="Marton T."/>
            <person name="Ropars J."/>
            <person name="Grigoriev I.V."/>
            <person name="Hainaut M."/>
            <person name="Henrissat B."/>
            <person name="Roux C."/>
            <person name="Martin F."/>
            <person name="Corradi N."/>
        </authorList>
    </citation>
    <scope>NUCLEOTIDE SEQUENCE [LARGE SCALE GENOMIC DNA]</scope>
    <source>
        <strain evidence="1 2">DAOM 197198</strain>
    </source>
</reference>
<organism evidence="1 2">
    <name type="scientific">Rhizophagus irregularis (strain DAOM 181602 / DAOM 197198 / MUCL 43194)</name>
    <name type="common">Arbuscular mycorrhizal fungus</name>
    <name type="synonym">Glomus intraradices</name>
    <dbReference type="NCBI Taxonomy" id="747089"/>
    <lineage>
        <taxon>Eukaryota</taxon>
        <taxon>Fungi</taxon>
        <taxon>Fungi incertae sedis</taxon>
        <taxon>Mucoromycota</taxon>
        <taxon>Glomeromycotina</taxon>
        <taxon>Glomeromycetes</taxon>
        <taxon>Glomerales</taxon>
        <taxon>Glomeraceae</taxon>
        <taxon>Rhizophagus</taxon>
    </lineage>
</organism>
<name>A0A2P4QTH6_RHIID</name>